<gene>
    <name evidence="1" type="ORF">MARPO_0076s0090</name>
</gene>
<evidence type="ECO:0000313" key="2">
    <source>
        <dbReference type="Proteomes" id="UP000244005"/>
    </source>
</evidence>
<keyword evidence="2" id="KW-1185">Reference proteome</keyword>
<dbReference type="EMBL" id="KZ772748">
    <property type="protein sequence ID" value="PTQ34858.1"/>
    <property type="molecule type" value="Genomic_DNA"/>
</dbReference>
<protein>
    <submittedName>
        <fullName evidence="1">Uncharacterized protein</fullName>
    </submittedName>
</protein>
<dbReference type="AlphaFoldDB" id="A0A2R6WLX4"/>
<reference evidence="2" key="1">
    <citation type="journal article" date="2017" name="Cell">
        <title>Insights into land plant evolution garnered from the Marchantia polymorpha genome.</title>
        <authorList>
            <person name="Bowman J.L."/>
            <person name="Kohchi T."/>
            <person name="Yamato K.T."/>
            <person name="Jenkins J."/>
            <person name="Shu S."/>
            <person name="Ishizaki K."/>
            <person name="Yamaoka S."/>
            <person name="Nishihama R."/>
            <person name="Nakamura Y."/>
            <person name="Berger F."/>
            <person name="Adam C."/>
            <person name="Aki S.S."/>
            <person name="Althoff F."/>
            <person name="Araki T."/>
            <person name="Arteaga-Vazquez M.A."/>
            <person name="Balasubrmanian S."/>
            <person name="Barry K."/>
            <person name="Bauer D."/>
            <person name="Boehm C.R."/>
            <person name="Briginshaw L."/>
            <person name="Caballero-Perez J."/>
            <person name="Catarino B."/>
            <person name="Chen F."/>
            <person name="Chiyoda S."/>
            <person name="Chovatia M."/>
            <person name="Davies K.M."/>
            <person name="Delmans M."/>
            <person name="Demura T."/>
            <person name="Dierschke T."/>
            <person name="Dolan L."/>
            <person name="Dorantes-Acosta A.E."/>
            <person name="Eklund D.M."/>
            <person name="Florent S.N."/>
            <person name="Flores-Sandoval E."/>
            <person name="Fujiyama A."/>
            <person name="Fukuzawa H."/>
            <person name="Galik B."/>
            <person name="Grimanelli D."/>
            <person name="Grimwood J."/>
            <person name="Grossniklaus U."/>
            <person name="Hamada T."/>
            <person name="Haseloff J."/>
            <person name="Hetherington A.J."/>
            <person name="Higo A."/>
            <person name="Hirakawa Y."/>
            <person name="Hundley H.N."/>
            <person name="Ikeda Y."/>
            <person name="Inoue K."/>
            <person name="Inoue S.I."/>
            <person name="Ishida S."/>
            <person name="Jia Q."/>
            <person name="Kakita M."/>
            <person name="Kanazawa T."/>
            <person name="Kawai Y."/>
            <person name="Kawashima T."/>
            <person name="Kennedy M."/>
            <person name="Kinose K."/>
            <person name="Kinoshita T."/>
            <person name="Kohara Y."/>
            <person name="Koide E."/>
            <person name="Komatsu K."/>
            <person name="Kopischke S."/>
            <person name="Kubo M."/>
            <person name="Kyozuka J."/>
            <person name="Lagercrantz U."/>
            <person name="Lin S.S."/>
            <person name="Lindquist E."/>
            <person name="Lipzen A.M."/>
            <person name="Lu C.W."/>
            <person name="De Luna E."/>
            <person name="Martienssen R.A."/>
            <person name="Minamino N."/>
            <person name="Mizutani M."/>
            <person name="Mizutani M."/>
            <person name="Mochizuki N."/>
            <person name="Monte I."/>
            <person name="Mosher R."/>
            <person name="Nagasaki H."/>
            <person name="Nakagami H."/>
            <person name="Naramoto S."/>
            <person name="Nishitani K."/>
            <person name="Ohtani M."/>
            <person name="Okamoto T."/>
            <person name="Okumura M."/>
            <person name="Phillips J."/>
            <person name="Pollak B."/>
            <person name="Reinders A."/>
            <person name="Rovekamp M."/>
            <person name="Sano R."/>
            <person name="Sawa S."/>
            <person name="Schmid M.W."/>
            <person name="Shirakawa M."/>
            <person name="Solano R."/>
            <person name="Spunde A."/>
            <person name="Suetsugu N."/>
            <person name="Sugano S."/>
            <person name="Sugiyama A."/>
            <person name="Sun R."/>
            <person name="Suzuki Y."/>
            <person name="Takenaka M."/>
            <person name="Takezawa D."/>
            <person name="Tomogane H."/>
            <person name="Tsuzuki M."/>
            <person name="Ueda T."/>
            <person name="Umeda M."/>
            <person name="Ward J.M."/>
            <person name="Watanabe Y."/>
            <person name="Yazaki K."/>
            <person name="Yokoyama R."/>
            <person name="Yoshitake Y."/>
            <person name="Yotsui I."/>
            <person name="Zachgo S."/>
            <person name="Schmutz J."/>
        </authorList>
    </citation>
    <scope>NUCLEOTIDE SEQUENCE [LARGE SCALE GENOMIC DNA]</scope>
    <source>
        <strain evidence="2">Tak-1</strain>
    </source>
</reference>
<name>A0A2R6WLX4_MARPO</name>
<accession>A0A2R6WLX4</accession>
<dbReference type="Proteomes" id="UP000244005">
    <property type="component" value="Unassembled WGS sequence"/>
</dbReference>
<proteinExistence type="predicted"/>
<sequence length="114" mass="12831">MQYVNHLPHSQLLLQQWYAESCGLQCSSRLGLRCRRMCRWRLQIQMQAPSSLHTRLQTDSIPPRSLKKLREGGPLEQSDWISAVELDDCCCGSLSECCVLSKPGPGSGVSGWVR</sequence>
<organism evidence="1 2">
    <name type="scientific">Marchantia polymorpha</name>
    <name type="common">Common liverwort</name>
    <name type="synonym">Marchantia aquatica</name>
    <dbReference type="NCBI Taxonomy" id="3197"/>
    <lineage>
        <taxon>Eukaryota</taxon>
        <taxon>Viridiplantae</taxon>
        <taxon>Streptophyta</taxon>
        <taxon>Embryophyta</taxon>
        <taxon>Marchantiophyta</taxon>
        <taxon>Marchantiopsida</taxon>
        <taxon>Marchantiidae</taxon>
        <taxon>Marchantiales</taxon>
        <taxon>Marchantiaceae</taxon>
        <taxon>Marchantia</taxon>
    </lineage>
</organism>
<evidence type="ECO:0000313" key="1">
    <source>
        <dbReference type="EMBL" id="PTQ34858.1"/>
    </source>
</evidence>